<dbReference type="AlphaFoldDB" id="A0A8T2XKU9"/>
<evidence type="ECO:0000256" key="9">
    <source>
        <dbReference type="SAM" id="MobiDB-lite"/>
    </source>
</evidence>
<comment type="function">
    <text evidence="8">May be involved in modulation of pathogen defense and leaf cell death.</text>
</comment>
<organism evidence="11 12">
    <name type="scientific">Populus deltoides</name>
    <name type="common">Eastern poplar</name>
    <name type="synonym">Eastern cottonwood</name>
    <dbReference type="NCBI Taxonomy" id="3696"/>
    <lineage>
        <taxon>Eukaryota</taxon>
        <taxon>Viridiplantae</taxon>
        <taxon>Streptophyta</taxon>
        <taxon>Embryophyta</taxon>
        <taxon>Tracheophyta</taxon>
        <taxon>Spermatophyta</taxon>
        <taxon>Magnoliopsida</taxon>
        <taxon>eudicotyledons</taxon>
        <taxon>Gunneridae</taxon>
        <taxon>Pentapetalae</taxon>
        <taxon>rosids</taxon>
        <taxon>fabids</taxon>
        <taxon>Malpighiales</taxon>
        <taxon>Salicaceae</taxon>
        <taxon>Saliceae</taxon>
        <taxon>Populus</taxon>
    </lineage>
</organism>
<evidence type="ECO:0000256" key="6">
    <source>
        <dbReference type="ARBA" id="ARBA00023136"/>
    </source>
</evidence>
<feature type="transmembrane region" description="Helical" evidence="10">
    <location>
        <begin position="225"/>
        <end position="245"/>
    </location>
</feature>
<comment type="domain">
    <text evidence="8">The C-terminus contains a calmodulin-binding domain, which binds calmodulin in a calcium-dependent fashion.</text>
</comment>
<dbReference type="InterPro" id="IPR004326">
    <property type="entry name" value="Mlo"/>
</dbReference>
<keyword evidence="6 8" id="KW-0472">Membrane</keyword>
<evidence type="ECO:0000313" key="11">
    <source>
        <dbReference type="EMBL" id="KAH8493786.1"/>
    </source>
</evidence>
<dbReference type="EMBL" id="JACEGQ020000011">
    <property type="protein sequence ID" value="KAH8493786.1"/>
    <property type="molecule type" value="Genomic_DNA"/>
</dbReference>
<feature type="transmembrane region" description="Helical" evidence="10">
    <location>
        <begin position="127"/>
        <end position="148"/>
    </location>
</feature>
<keyword evidence="12" id="KW-1185">Reference proteome</keyword>
<dbReference type="GO" id="GO:0005516">
    <property type="term" value="F:calmodulin binding"/>
    <property type="evidence" value="ECO:0007669"/>
    <property type="project" value="UniProtKB-KW"/>
</dbReference>
<evidence type="ECO:0000256" key="4">
    <source>
        <dbReference type="ARBA" id="ARBA00022821"/>
    </source>
</evidence>
<feature type="region of interest" description="Disordered" evidence="9">
    <location>
        <begin position="420"/>
        <end position="458"/>
    </location>
</feature>
<keyword evidence="7 8" id="KW-0568">Pathogenesis-related protein</keyword>
<keyword evidence="8" id="KW-0112">Calmodulin-binding</keyword>
<evidence type="ECO:0000256" key="7">
    <source>
        <dbReference type="ARBA" id="ARBA00023265"/>
    </source>
</evidence>
<dbReference type="PANTHER" id="PTHR31942:SF72">
    <property type="entry name" value="MLO-LIKE PROTEIN"/>
    <property type="match status" value="1"/>
</dbReference>
<keyword evidence="5 8" id="KW-1133">Transmembrane helix</keyword>
<feature type="transmembrane region" description="Helical" evidence="10">
    <location>
        <begin position="274"/>
        <end position="293"/>
    </location>
</feature>
<dbReference type="Proteomes" id="UP000807159">
    <property type="component" value="Chromosome 11"/>
</dbReference>
<proteinExistence type="inferred from homology"/>
<comment type="subcellular location">
    <subcellularLocation>
        <location evidence="1 8">Membrane</location>
        <topology evidence="1 8">Multi-pass membrane protein</topology>
    </subcellularLocation>
</comment>
<evidence type="ECO:0000256" key="3">
    <source>
        <dbReference type="ARBA" id="ARBA00022692"/>
    </source>
</evidence>
<feature type="transmembrane region" description="Helical" evidence="10">
    <location>
        <begin position="313"/>
        <end position="338"/>
    </location>
</feature>
<accession>A0A8T2XKU9</accession>
<evidence type="ECO:0000256" key="2">
    <source>
        <dbReference type="ARBA" id="ARBA00006574"/>
    </source>
</evidence>
<dbReference type="GO" id="GO:0016020">
    <property type="term" value="C:membrane"/>
    <property type="evidence" value="ECO:0007669"/>
    <property type="project" value="UniProtKB-SubCell"/>
</dbReference>
<protein>
    <recommendedName>
        <fullName evidence="8">MLO-like protein</fullName>
    </recommendedName>
</protein>
<evidence type="ECO:0000256" key="1">
    <source>
        <dbReference type="ARBA" id="ARBA00004141"/>
    </source>
</evidence>
<evidence type="ECO:0000313" key="12">
    <source>
        <dbReference type="Proteomes" id="UP000807159"/>
    </source>
</evidence>
<comment type="caution">
    <text evidence="11">The sequence shown here is derived from an EMBL/GenBank/DDBJ whole genome shotgun (WGS) entry which is preliminary data.</text>
</comment>
<comment type="similarity">
    <text evidence="2 8">Belongs to the MLO family.</text>
</comment>
<sequence length="458" mass="52346">MAGEGEAKSLEETPTWAVATVCLFLMLISMFIEHWLHLLAKYFNKKRRKYLIQALYKIKTEVMLLGFISLLLTVLEKPVANICIPKSGGETFLPCGRVDSSDWSEEEAKCAEQGKASLLSREGMRQLQYLIFVLASFHCLSSIFTFGLGMAKMRRWGSWEAETRTLDYQISTDPRRFQLSHQTPFGKRHLRYWNENSVLRWPACFLGQFYGSVPKVDYLTLRHGFIMMLLLVGTKLQAIITLMCLDSHDKSLVVEGTILVRPSDHFFWFGRPKLLLHLIQFILFQNSFQLAFFTWTLYKFGFRSCFHRRTEDIVITLVMGLLVHFLCGYVTLPLYALVTQMGSSMRTAVFTENVVEGLKRWRARANARKNLKISYSARPSLDASVDPSLPFDTSPSFSLSASYSIDPNPPLDTDHVTIEVNDEAKHTDEQPREHKRNGSFEGFNVSNAAPAMEKQSGL</sequence>
<reference evidence="11" key="1">
    <citation type="journal article" date="2021" name="J. Hered.">
        <title>Genome Assembly of Salicaceae Populus deltoides (Eastern Cottonwood) I-69 Based on Nanopore Sequencing and Hi-C Technologies.</title>
        <authorList>
            <person name="Bai S."/>
            <person name="Wu H."/>
            <person name="Zhang J."/>
            <person name="Pan Z."/>
            <person name="Zhao W."/>
            <person name="Li Z."/>
            <person name="Tong C."/>
        </authorList>
    </citation>
    <scope>NUCLEOTIDE SEQUENCE</scope>
    <source>
        <tissue evidence="11">Leaf</tissue>
    </source>
</reference>
<feature type="transmembrane region" description="Helical" evidence="10">
    <location>
        <begin position="16"/>
        <end position="36"/>
    </location>
</feature>
<gene>
    <name evidence="8" type="primary">MLO</name>
    <name evidence="11" type="ORF">H0E87_020519</name>
</gene>
<keyword evidence="4 8" id="KW-0611">Plant defense</keyword>
<dbReference type="Pfam" id="PF03094">
    <property type="entry name" value="Mlo"/>
    <property type="match status" value="2"/>
</dbReference>
<name>A0A8T2XKU9_POPDE</name>
<dbReference type="GO" id="GO:0006952">
    <property type="term" value="P:defense response"/>
    <property type="evidence" value="ECO:0007669"/>
    <property type="project" value="UniProtKB-KW"/>
</dbReference>
<feature type="compositionally biased region" description="Basic and acidic residues" evidence="9">
    <location>
        <begin position="420"/>
        <end position="438"/>
    </location>
</feature>
<keyword evidence="3 8" id="KW-0812">Transmembrane</keyword>
<evidence type="ECO:0000256" key="10">
    <source>
        <dbReference type="SAM" id="Phobius"/>
    </source>
</evidence>
<evidence type="ECO:0000256" key="8">
    <source>
        <dbReference type="RuleBase" id="RU280816"/>
    </source>
</evidence>
<dbReference type="PANTHER" id="PTHR31942">
    <property type="entry name" value="MLO-LIKE PROTEIN 1"/>
    <property type="match status" value="1"/>
</dbReference>
<evidence type="ECO:0000256" key="5">
    <source>
        <dbReference type="ARBA" id="ARBA00022989"/>
    </source>
</evidence>
<feature type="transmembrane region" description="Helical" evidence="10">
    <location>
        <begin position="56"/>
        <end position="75"/>
    </location>
</feature>